<comment type="caution">
    <text evidence="1">The sequence shown here is derived from an EMBL/GenBank/DDBJ whole genome shotgun (WGS) entry which is preliminary data.</text>
</comment>
<protein>
    <submittedName>
        <fullName evidence="1">Uncharacterized protein</fullName>
    </submittedName>
</protein>
<name>A0ACB8U0P8_9APHY</name>
<dbReference type="EMBL" id="MU274916">
    <property type="protein sequence ID" value="KAI0087861.1"/>
    <property type="molecule type" value="Genomic_DNA"/>
</dbReference>
<dbReference type="Proteomes" id="UP001055072">
    <property type="component" value="Unassembled WGS sequence"/>
</dbReference>
<reference evidence="1" key="1">
    <citation type="journal article" date="2021" name="Environ. Microbiol.">
        <title>Gene family expansions and transcriptome signatures uncover fungal adaptations to wood decay.</title>
        <authorList>
            <person name="Hage H."/>
            <person name="Miyauchi S."/>
            <person name="Viragh M."/>
            <person name="Drula E."/>
            <person name="Min B."/>
            <person name="Chaduli D."/>
            <person name="Navarro D."/>
            <person name="Favel A."/>
            <person name="Norest M."/>
            <person name="Lesage-Meessen L."/>
            <person name="Balint B."/>
            <person name="Merenyi Z."/>
            <person name="de Eugenio L."/>
            <person name="Morin E."/>
            <person name="Martinez A.T."/>
            <person name="Baldrian P."/>
            <person name="Stursova M."/>
            <person name="Martinez M.J."/>
            <person name="Novotny C."/>
            <person name="Magnuson J.K."/>
            <person name="Spatafora J.W."/>
            <person name="Maurice S."/>
            <person name="Pangilinan J."/>
            <person name="Andreopoulos W."/>
            <person name="LaButti K."/>
            <person name="Hundley H."/>
            <person name="Na H."/>
            <person name="Kuo A."/>
            <person name="Barry K."/>
            <person name="Lipzen A."/>
            <person name="Henrissat B."/>
            <person name="Riley R."/>
            <person name="Ahrendt S."/>
            <person name="Nagy L.G."/>
            <person name="Grigoriev I.V."/>
            <person name="Martin F."/>
            <person name="Rosso M.N."/>
        </authorList>
    </citation>
    <scope>NUCLEOTIDE SEQUENCE</scope>
    <source>
        <strain evidence="1">CBS 384.51</strain>
    </source>
</reference>
<proteinExistence type="predicted"/>
<evidence type="ECO:0000313" key="2">
    <source>
        <dbReference type="Proteomes" id="UP001055072"/>
    </source>
</evidence>
<gene>
    <name evidence="1" type="ORF">BDY19DRAFT_953556</name>
</gene>
<sequence length="280" mass="30101">MATAQERSEELLSVGHQCSHSTCNLVDFLPFKCQHCEQQFCGEHFLPQAHKCEKYDQSKYDRVAPSCPLCNEPVSIPPGQDPNLGMERHFSTECSVMTGKIKKSSVPRCAKAKCGKLLFSPIQCAGCKQQYCPSHRFPKDHTCASLTNANTTGSGSRPKQSAAAGAAALAALKRAVPSAKPPSATESRTTAPAASSAKPKLTAPALKIPTPSTSSSSSNNKTNTHNPFSKTDRRAKAERESRLKAMQARAQKGLLSDEEKAILDAELEEAGKKKDDCVIA</sequence>
<accession>A0ACB8U0P8</accession>
<evidence type="ECO:0000313" key="1">
    <source>
        <dbReference type="EMBL" id="KAI0087861.1"/>
    </source>
</evidence>
<keyword evidence="2" id="KW-1185">Reference proteome</keyword>
<organism evidence="1 2">
    <name type="scientific">Irpex rosettiformis</name>
    <dbReference type="NCBI Taxonomy" id="378272"/>
    <lineage>
        <taxon>Eukaryota</taxon>
        <taxon>Fungi</taxon>
        <taxon>Dikarya</taxon>
        <taxon>Basidiomycota</taxon>
        <taxon>Agaricomycotina</taxon>
        <taxon>Agaricomycetes</taxon>
        <taxon>Polyporales</taxon>
        <taxon>Irpicaceae</taxon>
        <taxon>Irpex</taxon>
    </lineage>
</organism>